<dbReference type="GO" id="GO:0043123">
    <property type="term" value="P:positive regulation of canonical NF-kappaB signal transduction"/>
    <property type="evidence" value="ECO:0007669"/>
    <property type="project" value="TreeGrafter"/>
</dbReference>
<evidence type="ECO:0000313" key="3">
    <source>
        <dbReference type="Proteomes" id="UP000700334"/>
    </source>
</evidence>
<dbReference type="EMBL" id="JAGFMF010010454">
    <property type="protein sequence ID" value="KAG8525041.1"/>
    <property type="molecule type" value="Genomic_DNA"/>
</dbReference>
<dbReference type="Pfam" id="PF00240">
    <property type="entry name" value="ubiquitin"/>
    <property type="match status" value="2"/>
</dbReference>
<evidence type="ECO:0000259" key="1">
    <source>
        <dbReference type="PROSITE" id="PS50053"/>
    </source>
</evidence>
<dbReference type="InterPro" id="IPR000626">
    <property type="entry name" value="Ubiquitin-like_dom"/>
</dbReference>
<dbReference type="GO" id="GO:0016567">
    <property type="term" value="P:protein ubiquitination"/>
    <property type="evidence" value="ECO:0007669"/>
    <property type="project" value="TreeGrafter"/>
</dbReference>
<dbReference type="GO" id="GO:0070628">
    <property type="term" value="F:proteasome binding"/>
    <property type="evidence" value="ECO:0007669"/>
    <property type="project" value="InterPro"/>
</dbReference>
<dbReference type="GO" id="GO:0006511">
    <property type="term" value="P:ubiquitin-dependent protein catabolic process"/>
    <property type="evidence" value="ECO:0007669"/>
    <property type="project" value="TreeGrafter"/>
</dbReference>
<dbReference type="OrthoDB" id="428577at2759"/>
<accession>A0A8J6AP42</accession>
<protein>
    <submittedName>
        <fullName evidence="2">Ubiquitin D</fullName>
    </submittedName>
</protein>
<dbReference type="InterPro" id="IPR019956">
    <property type="entry name" value="Ubiquitin_dom"/>
</dbReference>
<dbReference type="GO" id="GO:0043065">
    <property type="term" value="P:positive regulation of apoptotic process"/>
    <property type="evidence" value="ECO:0007669"/>
    <property type="project" value="TreeGrafter"/>
</dbReference>
<gene>
    <name evidence="2" type="ORF">J0S82_012021</name>
</gene>
<dbReference type="InterPro" id="IPR029071">
    <property type="entry name" value="Ubiquitin-like_domsf"/>
</dbReference>
<dbReference type="SMART" id="SM00213">
    <property type="entry name" value="UBQ"/>
    <property type="match status" value="2"/>
</dbReference>
<dbReference type="GO" id="GO:0034341">
    <property type="term" value="P:response to type II interferon"/>
    <property type="evidence" value="ECO:0007669"/>
    <property type="project" value="TreeGrafter"/>
</dbReference>
<name>A0A8J6AP42_GALPY</name>
<dbReference type="Gene3D" id="3.10.20.90">
    <property type="entry name" value="Phosphatidylinositol 3-kinase Catalytic Subunit, Chain A, domain 1"/>
    <property type="match status" value="2"/>
</dbReference>
<dbReference type="AlphaFoldDB" id="A0A8J6AP42"/>
<comment type="caution">
    <text evidence="2">The sequence shown here is derived from an EMBL/GenBank/DDBJ whole genome shotgun (WGS) entry which is preliminary data.</text>
</comment>
<dbReference type="GO" id="GO:0034612">
    <property type="term" value="P:response to tumor necrosis factor"/>
    <property type="evidence" value="ECO:0007669"/>
    <property type="project" value="InterPro"/>
</dbReference>
<evidence type="ECO:0000313" key="2">
    <source>
        <dbReference type="EMBL" id="KAG8525041.1"/>
    </source>
</evidence>
<reference evidence="2" key="1">
    <citation type="journal article" date="2021" name="Evol. Appl.">
        <title>The genome of the Pyrenean desman and the effects of bottlenecks and inbreeding on the genomic landscape of an endangered species.</title>
        <authorList>
            <person name="Escoda L."/>
            <person name="Castresana J."/>
        </authorList>
    </citation>
    <scope>NUCLEOTIDE SEQUENCE</scope>
    <source>
        <strain evidence="2">IBE-C5619</strain>
    </source>
</reference>
<dbReference type="GO" id="GO:0005634">
    <property type="term" value="C:nucleus"/>
    <property type="evidence" value="ECO:0007669"/>
    <property type="project" value="TreeGrafter"/>
</dbReference>
<organism evidence="2 3">
    <name type="scientific">Galemys pyrenaicus</name>
    <name type="common">Iberian desman</name>
    <name type="synonym">Pyrenean desman</name>
    <dbReference type="NCBI Taxonomy" id="202257"/>
    <lineage>
        <taxon>Eukaryota</taxon>
        <taxon>Metazoa</taxon>
        <taxon>Chordata</taxon>
        <taxon>Craniata</taxon>
        <taxon>Vertebrata</taxon>
        <taxon>Euteleostomi</taxon>
        <taxon>Mammalia</taxon>
        <taxon>Eutheria</taxon>
        <taxon>Laurasiatheria</taxon>
        <taxon>Eulipotyphla</taxon>
        <taxon>Talpidae</taxon>
        <taxon>Galemys</taxon>
    </lineage>
</organism>
<feature type="non-terminal residue" evidence="2">
    <location>
        <position position="1"/>
    </location>
</feature>
<dbReference type="SUPFAM" id="SSF54236">
    <property type="entry name" value="Ubiquitin-like"/>
    <property type="match status" value="2"/>
</dbReference>
<dbReference type="PROSITE" id="PS50053">
    <property type="entry name" value="UBIQUITIN_2"/>
    <property type="match status" value="2"/>
</dbReference>
<dbReference type="PRINTS" id="PR00348">
    <property type="entry name" value="UBIQUITIN"/>
</dbReference>
<dbReference type="PANTHER" id="PTHR47731:SF1">
    <property type="entry name" value="UBIQUITIN D"/>
    <property type="match status" value="1"/>
</dbReference>
<sequence length="154" mass="17419">VNVHSEKFDSMTFTANSDDRVNKISEHVRSKTNIPVLNQVLQLGSKTLEPQRTLSSYGIDKETTIHLTLKVVKPSNEKLTLIVVDLSDEGQKYYIRARKSTSVSTIKQRIKRTTAKRPKTVTCNGKRLEVGKTMRDYRIKGGDFLFVTPYCKGG</sequence>
<dbReference type="InterPro" id="IPR042969">
    <property type="entry name" value="Ubiquitin_D"/>
</dbReference>
<proteinExistence type="predicted"/>
<dbReference type="PANTHER" id="PTHR47731">
    <property type="entry name" value="UBIQUITIN D"/>
    <property type="match status" value="1"/>
</dbReference>
<dbReference type="Proteomes" id="UP000700334">
    <property type="component" value="Unassembled WGS sequence"/>
</dbReference>
<feature type="domain" description="Ubiquitin-like" evidence="1">
    <location>
        <begin position="65"/>
        <end position="154"/>
    </location>
</feature>
<dbReference type="FunFam" id="3.10.20.90:FF:000234">
    <property type="entry name" value="Ubiquitin D"/>
    <property type="match status" value="1"/>
</dbReference>
<keyword evidence="3" id="KW-1185">Reference proteome</keyword>
<feature type="domain" description="Ubiquitin-like" evidence="1">
    <location>
        <begin position="1"/>
        <end position="74"/>
    </location>
</feature>